<dbReference type="EMBL" id="FRXN01000005">
    <property type="protein sequence ID" value="SHO64589.1"/>
    <property type="molecule type" value="Genomic_DNA"/>
</dbReference>
<dbReference type="InterPro" id="IPR050769">
    <property type="entry name" value="NAT_camello-type"/>
</dbReference>
<dbReference type="GO" id="GO:0008080">
    <property type="term" value="F:N-acetyltransferase activity"/>
    <property type="evidence" value="ECO:0007669"/>
    <property type="project" value="InterPro"/>
</dbReference>
<dbReference type="PANTHER" id="PTHR13947">
    <property type="entry name" value="GNAT FAMILY N-ACETYLTRANSFERASE"/>
    <property type="match status" value="1"/>
</dbReference>
<dbReference type="AlphaFoldDB" id="A0A1M7ZID9"/>
<proteinExistence type="predicted"/>
<evidence type="ECO:0000259" key="2">
    <source>
        <dbReference type="PROSITE" id="PS51186"/>
    </source>
</evidence>
<dbReference type="InterPro" id="IPR016181">
    <property type="entry name" value="Acyl_CoA_acyltransferase"/>
</dbReference>
<sequence length="222" mass="25706">MNNPLPFDSELFGYPVSNWGIDQKWDESEFLKKSNPYQLTYIFSKEKLQIQDSSIQFVDIKITLEKKVNSPVKSTNIGTYPSMELDSDLESLAYESGIYSRFRRDSRLSNGEFRKLYKTWISEAIKHKHVYITPYLEGMLTLSFENEVGNIGLLAVSKEHQGKGWGRKLLNAAIFFTNEKGIKALKVATQELNRQALGLYSSLGFQEVDRVYIYHYWNPNFS</sequence>
<protein>
    <submittedName>
        <fullName evidence="3">Acetyltransferase (GNAT) family protein</fullName>
    </submittedName>
</protein>
<keyword evidence="4" id="KW-1185">Reference proteome</keyword>
<evidence type="ECO:0000256" key="1">
    <source>
        <dbReference type="ARBA" id="ARBA00022679"/>
    </source>
</evidence>
<evidence type="ECO:0000313" key="4">
    <source>
        <dbReference type="Proteomes" id="UP000184609"/>
    </source>
</evidence>
<dbReference type="STRING" id="1073327.SAMN04488108_3553"/>
<reference evidence="4" key="1">
    <citation type="submission" date="2016-12" db="EMBL/GenBank/DDBJ databases">
        <authorList>
            <person name="Varghese N."/>
            <person name="Submissions S."/>
        </authorList>
    </citation>
    <scope>NUCLEOTIDE SEQUENCE [LARGE SCALE GENOMIC DNA]</scope>
    <source>
        <strain evidence="4">DSM 25035</strain>
    </source>
</reference>
<dbReference type="PANTHER" id="PTHR13947:SF37">
    <property type="entry name" value="LD18367P"/>
    <property type="match status" value="1"/>
</dbReference>
<dbReference type="Pfam" id="PF00583">
    <property type="entry name" value="Acetyltransf_1"/>
    <property type="match status" value="1"/>
</dbReference>
<dbReference type="CDD" id="cd04301">
    <property type="entry name" value="NAT_SF"/>
    <property type="match status" value="1"/>
</dbReference>
<keyword evidence="1 3" id="KW-0808">Transferase</keyword>
<dbReference type="Gene3D" id="3.40.630.30">
    <property type="match status" value="1"/>
</dbReference>
<dbReference type="InterPro" id="IPR000182">
    <property type="entry name" value="GNAT_dom"/>
</dbReference>
<dbReference type="PROSITE" id="PS51186">
    <property type="entry name" value="GNAT"/>
    <property type="match status" value="1"/>
</dbReference>
<dbReference type="Proteomes" id="UP000184609">
    <property type="component" value="Unassembled WGS sequence"/>
</dbReference>
<organism evidence="3 4">
    <name type="scientific">Algoriphagus zhangzhouensis</name>
    <dbReference type="NCBI Taxonomy" id="1073327"/>
    <lineage>
        <taxon>Bacteria</taxon>
        <taxon>Pseudomonadati</taxon>
        <taxon>Bacteroidota</taxon>
        <taxon>Cytophagia</taxon>
        <taxon>Cytophagales</taxon>
        <taxon>Cyclobacteriaceae</taxon>
        <taxon>Algoriphagus</taxon>
    </lineage>
</organism>
<accession>A0A1M7ZID9</accession>
<gene>
    <name evidence="3" type="ORF">SAMN04488108_3553</name>
</gene>
<dbReference type="SUPFAM" id="SSF55729">
    <property type="entry name" value="Acyl-CoA N-acyltransferases (Nat)"/>
    <property type="match status" value="1"/>
</dbReference>
<feature type="domain" description="N-acetyltransferase" evidence="2">
    <location>
        <begin position="83"/>
        <end position="222"/>
    </location>
</feature>
<dbReference type="RefSeq" id="WP_073573143.1">
    <property type="nucleotide sequence ID" value="NZ_FRXN01000005.1"/>
</dbReference>
<evidence type="ECO:0000313" key="3">
    <source>
        <dbReference type="EMBL" id="SHO64589.1"/>
    </source>
</evidence>
<dbReference type="OrthoDB" id="1342666at2"/>
<name>A0A1M7ZID9_9BACT</name>